<evidence type="ECO:0000259" key="3">
    <source>
        <dbReference type="Pfam" id="PF02902"/>
    </source>
</evidence>
<protein>
    <recommendedName>
        <fullName evidence="3">Ubiquitin-like protease family profile domain-containing protein</fullName>
    </recommendedName>
</protein>
<dbReference type="GO" id="GO:0006508">
    <property type="term" value="P:proteolysis"/>
    <property type="evidence" value="ECO:0007669"/>
    <property type="project" value="UniProtKB-KW"/>
</dbReference>
<proteinExistence type="predicted"/>
<keyword evidence="2" id="KW-0378">Hydrolase</keyword>
<evidence type="ECO:0000256" key="2">
    <source>
        <dbReference type="ARBA" id="ARBA00022801"/>
    </source>
</evidence>
<dbReference type="EMBL" id="JAAMPC010000603">
    <property type="protein sequence ID" value="KAG2242183.1"/>
    <property type="molecule type" value="Genomic_DNA"/>
</dbReference>
<dbReference type="AlphaFoldDB" id="A0A8X7P1H9"/>
<gene>
    <name evidence="4" type="ORF">Bca52824_095974</name>
</gene>
<reference evidence="4 5" key="1">
    <citation type="submission" date="2020-02" db="EMBL/GenBank/DDBJ databases">
        <authorList>
            <person name="Ma Q."/>
            <person name="Huang Y."/>
            <person name="Song X."/>
            <person name="Pei D."/>
        </authorList>
    </citation>
    <scope>NUCLEOTIDE SEQUENCE [LARGE SCALE GENOMIC DNA]</scope>
    <source>
        <strain evidence="4">Sxm20200214</strain>
        <tissue evidence="4">Leaf</tissue>
    </source>
</reference>
<dbReference type="Proteomes" id="UP000886595">
    <property type="component" value="Unassembled WGS sequence"/>
</dbReference>
<dbReference type="InterPro" id="IPR003653">
    <property type="entry name" value="Peptidase_C48_C"/>
</dbReference>
<keyword evidence="1" id="KW-0645">Protease</keyword>
<evidence type="ECO:0000256" key="1">
    <source>
        <dbReference type="ARBA" id="ARBA00022670"/>
    </source>
</evidence>
<comment type="caution">
    <text evidence="4">The sequence shown here is derived from an EMBL/GenBank/DDBJ whole genome shotgun (WGS) entry which is preliminary data.</text>
</comment>
<keyword evidence="5" id="KW-1185">Reference proteome</keyword>
<dbReference type="GO" id="GO:0008234">
    <property type="term" value="F:cysteine-type peptidase activity"/>
    <property type="evidence" value="ECO:0007669"/>
    <property type="project" value="InterPro"/>
</dbReference>
<organism evidence="4 5">
    <name type="scientific">Brassica carinata</name>
    <name type="common">Ethiopian mustard</name>
    <name type="synonym">Abyssinian cabbage</name>
    <dbReference type="NCBI Taxonomy" id="52824"/>
    <lineage>
        <taxon>Eukaryota</taxon>
        <taxon>Viridiplantae</taxon>
        <taxon>Streptophyta</taxon>
        <taxon>Embryophyta</taxon>
        <taxon>Tracheophyta</taxon>
        <taxon>Spermatophyta</taxon>
        <taxon>Magnoliopsida</taxon>
        <taxon>eudicotyledons</taxon>
        <taxon>Gunneridae</taxon>
        <taxon>Pentapetalae</taxon>
        <taxon>rosids</taxon>
        <taxon>malvids</taxon>
        <taxon>Brassicales</taxon>
        <taxon>Brassicaceae</taxon>
        <taxon>Brassiceae</taxon>
        <taxon>Brassica</taxon>
    </lineage>
</organism>
<dbReference type="Pfam" id="PF02902">
    <property type="entry name" value="Peptidase_C48"/>
    <property type="match status" value="1"/>
</dbReference>
<accession>A0A8X7P1H9</accession>
<feature type="domain" description="Ubiquitin-like protease family profile" evidence="3">
    <location>
        <begin position="282"/>
        <end position="325"/>
    </location>
</feature>
<name>A0A8X7P1H9_BRACI</name>
<evidence type="ECO:0000313" key="5">
    <source>
        <dbReference type="Proteomes" id="UP000886595"/>
    </source>
</evidence>
<sequence>MRLSHTRRFVHRNFLDDPRLAQNPLTILICADAVAWRMIRLTISFAITPRRNAFVGRGTLHTDEEPTGPCADATHLPKFDRSAATDTIYCPHPVQGSFMCSAPVVCVTTRGTVYLPLWRGGRLPSGMGENKPATAIGLSEVRSCHPPRGAKFDSKAKEGDRLDTTNLSLLVRTTDLSVEAQASVDADERYDSCKEDISADTRCKKPELISCRGGRGLQGKVCRWRRRTLLCLRSSNSCRKHRFDFPDQYRHSSTIGSFDMVSLEMVDRRDGMMLLMDTPLIFITTKGGDCGPCAAKFIEMHAAGLGTEEMSRITHNDIDNFESSMQWTAMKNSLEKLSFLQNLLDFIDLVTECAMLAAKVIESFDHIHLKLKWTKATNLGLGSNFIL</sequence>
<evidence type="ECO:0000313" key="4">
    <source>
        <dbReference type="EMBL" id="KAG2242183.1"/>
    </source>
</evidence>